<dbReference type="InterPro" id="IPR032793">
    <property type="entry name" value="RE_EcoO109IR"/>
</dbReference>
<dbReference type="SUPFAM" id="SSF52980">
    <property type="entry name" value="Restriction endonuclease-like"/>
    <property type="match status" value="1"/>
</dbReference>
<comment type="caution">
    <text evidence="2">The sequence shown here is derived from an EMBL/GenBank/DDBJ whole genome shotgun (WGS) entry which is preliminary data.</text>
</comment>
<dbReference type="Pfam" id="PF14511">
    <property type="entry name" value="RE_EcoO109I"/>
    <property type="match status" value="1"/>
</dbReference>
<dbReference type="EMBL" id="SNRY01009012">
    <property type="protein sequence ID" value="KAA6307659.1"/>
    <property type="molecule type" value="Genomic_DNA"/>
</dbReference>
<evidence type="ECO:0000259" key="1">
    <source>
        <dbReference type="Pfam" id="PF14511"/>
    </source>
</evidence>
<dbReference type="AlphaFoldDB" id="A0A5J4PGH5"/>
<proteinExistence type="predicted"/>
<evidence type="ECO:0000313" key="2">
    <source>
        <dbReference type="EMBL" id="KAA6307659.1"/>
    </source>
</evidence>
<accession>A0A5J4PGH5</accession>
<reference evidence="2" key="1">
    <citation type="submission" date="2019-03" db="EMBL/GenBank/DDBJ databases">
        <title>Single cell metagenomics reveals metabolic interactions within the superorganism composed of flagellate Streblomastix strix and complex community of Bacteroidetes bacteria on its surface.</title>
        <authorList>
            <person name="Treitli S.C."/>
            <person name="Kolisko M."/>
            <person name="Husnik F."/>
            <person name="Keeling P."/>
            <person name="Hampl V."/>
        </authorList>
    </citation>
    <scope>NUCLEOTIDE SEQUENCE</scope>
    <source>
        <strain evidence="2">STM</strain>
    </source>
</reference>
<name>A0A5J4PGH5_9ZZZZ</name>
<gene>
    <name evidence="2" type="ORF">EZS27_040670</name>
</gene>
<protein>
    <recommendedName>
        <fullName evidence="1">Type II restriction endonuclease EcoO109IR domain-containing protein</fullName>
    </recommendedName>
</protein>
<feature type="non-terminal residue" evidence="2">
    <location>
        <position position="136"/>
    </location>
</feature>
<dbReference type="InterPro" id="IPR011335">
    <property type="entry name" value="Restrct_endonuc-II-like"/>
</dbReference>
<feature type="domain" description="Type II restriction endonuclease EcoO109IR" evidence="1">
    <location>
        <begin position="8"/>
        <end position="136"/>
    </location>
</feature>
<sequence>MKQFNITDVVQYVEENIGTFHQKRIDSLNGLELKKVLKKKNPYLFKAKYFMTAEQIIKGLTDAFISSNEETIFDNWLEGLAIFINQEVYDGWKSGITGIDLEFDKENIRHIVTIKSGPNWGNSSQTAKMKSDFLTA</sequence>
<organism evidence="2">
    <name type="scientific">termite gut metagenome</name>
    <dbReference type="NCBI Taxonomy" id="433724"/>
    <lineage>
        <taxon>unclassified sequences</taxon>
        <taxon>metagenomes</taxon>
        <taxon>organismal metagenomes</taxon>
    </lineage>
</organism>